<dbReference type="SUPFAM" id="SSF51735">
    <property type="entry name" value="NAD(P)-binding Rossmann-fold domains"/>
    <property type="match status" value="1"/>
</dbReference>
<keyword evidence="5" id="KW-0732">Signal</keyword>
<accession>A0A1V6QNA9</accession>
<evidence type="ECO:0000256" key="5">
    <source>
        <dbReference type="SAM" id="SignalP"/>
    </source>
</evidence>
<keyword evidence="2" id="KW-0560">Oxidoreductase</keyword>
<dbReference type="CDD" id="cd05233">
    <property type="entry name" value="SDR_c"/>
    <property type="match status" value="1"/>
</dbReference>
<keyword evidence="3" id="KW-0520">NAD</keyword>
<reference evidence="7" key="1">
    <citation type="journal article" date="2017" name="Nat. Microbiol.">
        <title>Global analysis of biosynthetic gene clusters reveals vast potential of secondary metabolite production in Penicillium species.</title>
        <authorList>
            <person name="Nielsen J.C."/>
            <person name="Grijseels S."/>
            <person name="Prigent S."/>
            <person name="Ji B."/>
            <person name="Dainat J."/>
            <person name="Nielsen K.F."/>
            <person name="Frisvad J.C."/>
            <person name="Workman M."/>
            <person name="Nielsen J."/>
        </authorList>
    </citation>
    <scope>NUCLEOTIDE SEQUENCE [LARGE SCALE GENOMIC DNA]</scope>
    <source>
        <strain evidence="7">IBT 31811</strain>
    </source>
</reference>
<dbReference type="Proteomes" id="UP000191672">
    <property type="component" value="Unassembled WGS sequence"/>
</dbReference>
<dbReference type="Pfam" id="PF00106">
    <property type="entry name" value="adh_short"/>
    <property type="match status" value="2"/>
</dbReference>
<dbReference type="AlphaFoldDB" id="A0A1V6QNA9"/>
<proteinExistence type="inferred from homology"/>
<dbReference type="EMBL" id="MDYN01000001">
    <property type="protein sequence ID" value="OQD90713.1"/>
    <property type="molecule type" value="Genomic_DNA"/>
</dbReference>
<dbReference type="GO" id="GO:0006629">
    <property type="term" value="P:lipid metabolic process"/>
    <property type="evidence" value="ECO:0007669"/>
    <property type="project" value="UniProtKB-KW"/>
</dbReference>
<dbReference type="PRINTS" id="PR00081">
    <property type="entry name" value="GDHRDH"/>
</dbReference>
<dbReference type="PANTHER" id="PTHR43180:SF28">
    <property type="entry name" value="NAD(P)-BINDING ROSSMANN-FOLD SUPERFAMILY PROTEIN"/>
    <property type="match status" value="1"/>
</dbReference>
<evidence type="ECO:0000256" key="4">
    <source>
        <dbReference type="ARBA" id="ARBA00023098"/>
    </source>
</evidence>
<protein>
    <submittedName>
        <fullName evidence="6">Uncharacterized protein</fullName>
    </submittedName>
</protein>
<evidence type="ECO:0000313" key="7">
    <source>
        <dbReference type="Proteomes" id="UP000191672"/>
    </source>
</evidence>
<dbReference type="GO" id="GO:0016491">
    <property type="term" value="F:oxidoreductase activity"/>
    <property type="evidence" value="ECO:0007669"/>
    <property type="project" value="UniProtKB-KW"/>
</dbReference>
<dbReference type="InterPro" id="IPR036291">
    <property type="entry name" value="NAD(P)-bd_dom_sf"/>
</dbReference>
<gene>
    <name evidence="6" type="ORF">PENANT_c001G03448</name>
</gene>
<organism evidence="6 7">
    <name type="scientific">Penicillium antarcticum</name>
    <dbReference type="NCBI Taxonomy" id="416450"/>
    <lineage>
        <taxon>Eukaryota</taxon>
        <taxon>Fungi</taxon>
        <taxon>Dikarya</taxon>
        <taxon>Ascomycota</taxon>
        <taxon>Pezizomycotina</taxon>
        <taxon>Eurotiomycetes</taxon>
        <taxon>Eurotiomycetidae</taxon>
        <taxon>Eurotiales</taxon>
        <taxon>Aspergillaceae</taxon>
        <taxon>Penicillium</taxon>
    </lineage>
</organism>
<keyword evidence="7" id="KW-1185">Reference proteome</keyword>
<evidence type="ECO:0000256" key="3">
    <source>
        <dbReference type="ARBA" id="ARBA00023027"/>
    </source>
</evidence>
<name>A0A1V6QNA9_9EURO</name>
<comment type="caution">
    <text evidence="6">The sequence shown here is derived from an EMBL/GenBank/DDBJ whole genome shotgun (WGS) entry which is preliminary data.</text>
</comment>
<keyword evidence="4" id="KW-0443">Lipid metabolism</keyword>
<comment type="similarity">
    <text evidence="1">Belongs to the short-chain dehydrogenases/reductases (SDR) family.</text>
</comment>
<dbReference type="STRING" id="416450.A0A1V6QNA9"/>
<evidence type="ECO:0000313" key="6">
    <source>
        <dbReference type="EMBL" id="OQD90713.1"/>
    </source>
</evidence>
<dbReference type="Gene3D" id="3.40.50.720">
    <property type="entry name" value="NAD(P)-binding Rossmann-like Domain"/>
    <property type="match status" value="1"/>
</dbReference>
<dbReference type="InterPro" id="IPR002347">
    <property type="entry name" value="SDR_fam"/>
</dbReference>
<feature type="chain" id="PRO_5012053993" evidence="5">
    <location>
        <begin position="21"/>
        <end position="204"/>
    </location>
</feature>
<evidence type="ECO:0000256" key="1">
    <source>
        <dbReference type="ARBA" id="ARBA00006484"/>
    </source>
</evidence>
<dbReference type="PANTHER" id="PTHR43180">
    <property type="entry name" value="3-OXOACYL-(ACYL-CARRIER-PROTEIN) REDUCTASE (AFU_ORTHOLOGUE AFUA_6G11210)"/>
    <property type="match status" value="1"/>
</dbReference>
<feature type="signal peptide" evidence="5">
    <location>
        <begin position="1"/>
        <end position="20"/>
    </location>
</feature>
<sequence length="204" mass="21835">MTWFYCYSLISSFLFSQCLALHTTTAGSTNISAQRLANKLAVVTGASSGVGRAIALLYALHGAKLICADLRSDIDTERSGQPPETPTHALINERGGQAVFLRCNVTKAAEVEALANEAVQAIRATRHVSGGDYFQLTKVANSLKSMVNNAGVNVEAIQPVTIYESSEELFDQTFAINTKGVFLGMKYATAQMMKDSPHPSGDLG</sequence>
<evidence type="ECO:0000256" key="2">
    <source>
        <dbReference type="ARBA" id="ARBA00023002"/>
    </source>
</evidence>